<dbReference type="GO" id="GO:0000156">
    <property type="term" value="F:phosphorelay response regulator activity"/>
    <property type="evidence" value="ECO:0007669"/>
    <property type="project" value="InterPro"/>
</dbReference>
<dbReference type="SMART" id="SM00850">
    <property type="entry name" value="LytTR"/>
    <property type="match status" value="1"/>
</dbReference>
<dbReference type="InterPro" id="IPR007492">
    <property type="entry name" value="LytTR_DNA-bd_dom"/>
</dbReference>
<comment type="caution">
    <text evidence="8">The sequence shown here is derived from an EMBL/GenBank/DDBJ whole genome shotgun (WGS) entry which is preliminary data.</text>
</comment>
<proteinExistence type="predicted"/>
<dbReference type="Pfam" id="PF00072">
    <property type="entry name" value="Response_reg"/>
    <property type="match status" value="1"/>
</dbReference>
<keyword evidence="5" id="KW-0597">Phosphoprotein</keyword>
<evidence type="ECO:0000256" key="3">
    <source>
        <dbReference type="ARBA" id="ARBA00023159"/>
    </source>
</evidence>
<keyword evidence="3" id="KW-0010">Activator</keyword>
<evidence type="ECO:0000259" key="6">
    <source>
        <dbReference type="PROSITE" id="PS50110"/>
    </source>
</evidence>
<evidence type="ECO:0000256" key="2">
    <source>
        <dbReference type="ARBA" id="ARBA00023012"/>
    </source>
</evidence>
<dbReference type="PANTHER" id="PTHR37299">
    <property type="entry name" value="TRANSCRIPTIONAL REGULATOR-RELATED"/>
    <property type="match status" value="1"/>
</dbReference>
<dbReference type="SUPFAM" id="SSF52172">
    <property type="entry name" value="CheY-like"/>
    <property type="match status" value="1"/>
</dbReference>
<keyword evidence="1" id="KW-0963">Cytoplasm</keyword>
<dbReference type="SMART" id="SM00448">
    <property type="entry name" value="REC"/>
    <property type="match status" value="1"/>
</dbReference>
<organism evidence="8 9">
    <name type="scientific">Streptococcus gallolyticus</name>
    <dbReference type="NCBI Taxonomy" id="315405"/>
    <lineage>
        <taxon>Bacteria</taxon>
        <taxon>Bacillati</taxon>
        <taxon>Bacillota</taxon>
        <taxon>Bacilli</taxon>
        <taxon>Lactobacillales</taxon>
        <taxon>Streptococcaceae</taxon>
        <taxon>Streptococcus</taxon>
    </lineage>
</organism>
<gene>
    <name evidence="8" type="ORF">BN963_SGAL_00418</name>
</gene>
<dbReference type="PROSITE" id="PS50930">
    <property type="entry name" value="HTH_LYTTR"/>
    <property type="match status" value="1"/>
</dbReference>
<keyword evidence="2" id="KW-0902">Two-component regulatory system</keyword>
<dbReference type="AlphaFoldDB" id="A0A060RG90"/>
<comment type="function">
    <text evidence="4">Required for high-level post-exponential phase expression of a series of secreted proteins.</text>
</comment>
<dbReference type="EMBL" id="CCBC010000074">
    <property type="protein sequence ID" value="CDO17238.1"/>
    <property type="molecule type" value="Genomic_DNA"/>
</dbReference>
<feature type="modified residue" description="4-aspartylphosphate" evidence="5">
    <location>
        <position position="60"/>
    </location>
</feature>
<dbReference type="Pfam" id="PF04397">
    <property type="entry name" value="LytTR"/>
    <property type="match status" value="1"/>
</dbReference>
<name>A0A060RG90_9STRE</name>
<reference evidence="8 9" key="1">
    <citation type="submission" date="2014-02" db="EMBL/GenBank/DDBJ databases">
        <authorList>
            <person name="Manrique M."/>
        </authorList>
    </citation>
    <scope>NUCLEOTIDE SEQUENCE [LARGE SCALE GENOMIC DNA]</scope>
    <source>
        <strain evidence="8 9">LMG17956</strain>
    </source>
</reference>
<feature type="domain" description="HTH LytTR-type" evidence="7">
    <location>
        <begin position="143"/>
        <end position="243"/>
    </location>
</feature>
<protein>
    <submittedName>
        <fullName evidence="8">Putative response regulator of the competence reg ulon</fullName>
    </submittedName>
</protein>
<evidence type="ECO:0000259" key="7">
    <source>
        <dbReference type="PROSITE" id="PS50930"/>
    </source>
</evidence>
<dbReference type="PROSITE" id="PS50110">
    <property type="entry name" value="RESPONSE_REGULATORY"/>
    <property type="match status" value="1"/>
</dbReference>
<feature type="domain" description="Response regulatory" evidence="6">
    <location>
        <begin position="3"/>
        <end position="127"/>
    </location>
</feature>
<evidence type="ECO:0000313" key="8">
    <source>
        <dbReference type="EMBL" id="CDO17238.1"/>
    </source>
</evidence>
<evidence type="ECO:0000256" key="5">
    <source>
        <dbReference type="PROSITE-ProRule" id="PRU00169"/>
    </source>
</evidence>
<evidence type="ECO:0000256" key="1">
    <source>
        <dbReference type="ARBA" id="ARBA00022490"/>
    </source>
</evidence>
<dbReference type="PANTHER" id="PTHR37299:SF3">
    <property type="entry name" value="STAGE 0 SPORULATION PROTEIN A HOMOLOG"/>
    <property type="match status" value="1"/>
</dbReference>
<dbReference type="Proteomes" id="UP000027584">
    <property type="component" value="Unassembled WGS sequence"/>
</dbReference>
<dbReference type="InterPro" id="IPR011006">
    <property type="entry name" value="CheY-like_superfamily"/>
</dbReference>
<evidence type="ECO:0000313" key="9">
    <source>
        <dbReference type="Proteomes" id="UP000027584"/>
    </source>
</evidence>
<accession>A0A060RG90</accession>
<reference evidence="8 9" key="2">
    <citation type="submission" date="2014-05" db="EMBL/GenBank/DDBJ databases">
        <title>Genome sequence of Streptococcus gallolyticus.</title>
        <authorList>
            <person name="Del Campo R."/>
        </authorList>
    </citation>
    <scope>NUCLEOTIDE SEQUENCE [LARGE SCALE GENOMIC DNA]</scope>
    <source>
        <strain evidence="8 9">LMG17956</strain>
    </source>
</reference>
<sequence>MLDIYVLEDNIIQQFRMEREIATIMAKNNWDYQRIEVFSSANEIIAKATEKGEHQIFFLDLEIRDDEKQGIDVAKAIREKDATAIIVFVTTHSEFMLLTYQALVGAIDFIDKNLNDQAFSERIELCLKEAMKHQNDNFGENSFLFETPKARVRVLYSDILYFETSPAVHRVILHTKNERVEFYATIAEIAKSDKRLFKCHRSFIINVDNMVRFDRATRSVYFETGASCLVSRDKIKPLLNEMR</sequence>
<dbReference type="InterPro" id="IPR046947">
    <property type="entry name" value="LytR-like"/>
</dbReference>
<dbReference type="InterPro" id="IPR001789">
    <property type="entry name" value="Sig_transdc_resp-reg_receiver"/>
</dbReference>
<evidence type="ECO:0000256" key="4">
    <source>
        <dbReference type="ARBA" id="ARBA00037164"/>
    </source>
</evidence>
<dbReference type="GO" id="GO:0003677">
    <property type="term" value="F:DNA binding"/>
    <property type="evidence" value="ECO:0007669"/>
    <property type="project" value="InterPro"/>
</dbReference>
<dbReference type="Gene3D" id="2.40.50.1020">
    <property type="entry name" value="LytTr DNA-binding domain"/>
    <property type="match status" value="1"/>
</dbReference>
<dbReference type="Gene3D" id="3.40.50.2300">
    <property type="match status" value="1"/>
</dbReference>
<dbReference type="CDD" id="cd17533">
    <property type="entry name" value="REC_LytTR_AgrA-like"/>
    <property type="match status" value="1"/>
</dbReference>